<dbReference type="NCBIfam" id="NF033563">
    <property type="entry name" value="transpos_IS30"/>
    <property type="match status" value="1"/>
</dbReference>
<evidence type="ECO:0000313" key="1">
    <source>
        <dbReference type="EMBL" id="REE25419.1"/>
    </source>
</evidence>
<accession>A0A3D9N119</accession>
<dbReference type="PANTHER" id="PTHR10948:SF23">
    <property type="entry name" value="TRANSPOSASE INSI FOR INSERTION SEQUENCE ELEMENT IS30A-RELATED"/>
    <property type="match status" value="1"/>
</dbReference>
<sequence>MTYDNGIEMAKHEFITQKTGTNIYFAHPYSSWERATNKNTNGLIRRYLPKDTDFNKIDQKTLVDIQKKLNNRSRK</sequence>
<evidence type="ECO:0000313" key="2">
    <source>
        <dbReference type="Proteomes" id="UP000256919"/>
    </source>
</evidence>
<dbReference type="RefSeq" id="WP_115808427.1">
    <property type="nucleotide sequence ID" value="NZ_QREI01000002.1"/>
</dbReference>
<dbReference type="InterPro" id="IPR051917">
    <property type="entry name" value="Transposase-Integrase"/>
</dbReference>
<organism evidence="1 2">
    <name type="scientific">Winogradskyella pacifica</name>
    <dbReference type="NCBI Taxonomy" id="664642"/>
    <lineage>
        <taxon>Bacteria</taxon>
        <taxon>Pseudomonadati</taxon>
        <taxon>Bacteroidota</taxon>
        <taxon>Flavobacteriia</taxon>
        <taxon>Flavobacteriales</taxon>
        <taxon>Flavobacteriaceae</taxon>
        <taxon>Winogradskyella</taxon>
    </lineage>
</organism>
<dbReference type="AlphaFoldDB" id="A0A3D9N119"/>
<dbReference type="GO" id="GO:0005829">
    <property type="term" value="C:cytosol"/>
    <property type="evidence" value="ECO:0007669"/>
    <property type="project" value="TreeGrafter"/>
</dbReference>
<keyword evidence="2" id="KW-1185">Reference proteome</keyword>
<dbReference type="InterPro" id="IPR012337">
    <property type="entry name" value="RNaseH-like_sf"/>
</dbReference>
<dbReference type="PANTHER" id="PTHR10948">
    <property type="entry name" value="TRANSPOSASE"/>
    <property type="match status" value="1"/>
</dbReference>
<gene>
    <name evidence="1" type="ORF">DFQ09_1028</name>
</gene>
<dbReference type="GO" id="GO:0032196">
    <property type="term" value="P:transposition"/>
    <property type="evidence" value="ECO:0007669"/>
    <property type="project" value="TreeGrafter"/>
</dbReference>
<reference evidence="1 2" key="1">
    <citation type="submission" date="2018-07" db="EMBL/GenBank/DDBJ databases">
        <title>Genomic Encyclopedia of Type Strains, Phase III (KMG-III): the genomes of soil and plant-associated and newly described type strains.</title>
        <authorList>
            <person name="Whitman W."/>
        </authorList>
    </citation>
    <scope>NUCLEOTIDE SEQUENCE [LARGE SCALE GENOMIC DNA]</scope>
    <source>
        <strain evidence="1 2">CECT 7948</strain>
    </source>
</reference>
<dbReference type="OrthoDB" id="9803231at2"/>
<name>A0A3D9N119_9FLAO</name>
<dbReference type="EMBL" id="QREI01000002">
    <property type="protein sequence ID" value="REE25419.1"/>
    <property type="molecule type" value="Genomic_DNA"/>
</dbReference>
<dbReference type="GO" id="GO:0004803">
    <property type="term" value="F:transposase activity"/>
    <property type="evidence" value="ECO:0007669"/>
    <property type="project" value="TreeGrafter"/>
</dbReference>
<comment type="caution">
    <text evidence="1">The sequence shown here is derived from an EMBL/GenBank/DDBJ whole genome shotgun (WGS) entry which is preliminary data.</text>
</comment>
<dbReference type="InterPro" id="IPR053392">
    <property type="entry name" value="Transposase_IS30-like"/>
</dbReference>
<evidence type="ECO:0008006" key="3">
    <source>
        <dbReference type="Google" id="ProtNLM"/>
    </source>
</evidence>
<dbReference type="SUPFAM" id="SSF53098">
    <property type="entry name" value="Ribonuclease H-like"/>
    <property type="match status" value="1"/>
</dbReference>
<protein>
    <recommendedName>
        <fullName evidence="3">Integrase catalytic domain-containing protein</fullName>
    </recommendedName>
</protein>
<proteinExistence type="predicted"/>
<dbReference type="Proteomes" id="UP000256919">
    <property type="component" value="Unassembled WGS sequence"/>
</dbReference>